<evidence type="ECO:0000313" key="2">
    <source>
        <dbReference type="Proteomes" id="UP000009222"/>
    </source>
</evidence>
<dbReference type="EMBL" id="CP001841">
    <property type="protein sequence ID" value="AEF81042.1"/>
    <property type="molecule type" value="Genomic_DNA"/>
</dbReference>
<reference evidence="1 2" key="2">
    <citation type="journal article" date="2011" name="ISME J.">
        <title>RNA-seq reveals cooperative metabolic interactions between two termite-gut spirochete species in co-culture.</title>
        <authorList>
            <person name="Rosenthal A.Z."/>
            <person name="Matson E.G."/>
            <person name="Eldar A."/>
            <person name="Leadbetter J.R."/>
        </authorList>
    </citation>
    <scope>NUCLEOTIDE SEQUENCE [LARGE SCALE GENOMIC DNA]</scope>
    <source>
        <strain evidence="2">ATCC BAA-888 / DSM 13862 / ZAS-9</strain>
    </source>
</reference>
<protein>
    <submittedName>
        <fullName evidence="1">Uncharacterized protein</fullName>
    </submittedName>
</protein>
<name>F5YFX4_LEAAZ</name>
<dbReference type="InParanoid" id="F5YFX4"/>
<dbReference type="AlphaFoldDB" id="F5YFX4"/>
<dbReference type="Proteomes" id="UP000009222">
    <property type="component" value="Chromosome"/>
</dbReference>
<dbReference type="KEGG" id="taz:TREAZ_1333"/>
<dbReference type="STRING" id="545695.TREAZ_1333"/>
<keyword evidence="2" id="KW-1185">Reference proteome</keyword>
<proteinExistence type="predicted"/>
<sequence length="38" mass="4316">MALGCRTHWNLLRFFSISSWNSQKAGNGSICIYIQQIA</sequence>
<gene>
    <name evidence="1" type="ordered locus">TREAZ_1333</name>
</gene>
<reference evidence="2" key="1">
    <citation type="submission" date="2009-12" db="EMBL/GenBank/DDBJ databases">
        <title>Complete sequence of Treponema azotonutricium strain ZAS-9.</title>
        <authorList>
            <person name="Tetu S.G."/>
            <person name="Matson E."/>
            <person name="Ren Q."/>
            <person name="Seshadri R."/>
            <person name="Elbourne L."/>
            <person name="Hassan K.A."/>
            <person name="Durkin A."/>
            <person name="Radune D."/>
            <person name="Mohamoud Y."/>
            <person name="Shay R."/>
            <person name="Jin S."/>
            <person name="Zhang X."/>
            <person name="Lucey K."/>
            <person name="Ballor N.R."/>
            <person name="Ottesen E."/>
            <person name="Rosenthal R."/>
            <person name="Allen A."/>
            <person name="Leadbetter J.R."/>
            <person name="Paulsen I.T."/>
        </authorList>
    </citation>
    <scope>NUCLEOTIDE SEQUENCE [LARGE SCALE GENOMIC DNA]</scope>
    <source>
        <strain evidence="2">ATCC BAA-888 / DSM 13862 / ZAS-9</strain>
    </source>
</reference>
<dbReference type="HOGENOM" id="CLU_3334223_0_0_12"/>
<accession>F5YFX4</accession>
<organism evidence="1 2">
    <name type="scientific">Leadbettera azotonutricia (strain ATCC BAA-888 / DSM 13862 / ZAS-9)</name>
    <name type="common">Treponema azotonutricium</name>
    <dbReference type="NCBI Taxonomy" id="545695"/>
    <lineage>
        <taxon>Bacteria</taxon>
        <taxon>Pseudomonadati</taxon>
        <taxon>Spirochaetota</taxon>
        <taxon>Spirochaetia</taxon>
        <taxon>Spirochaetales</taxon>
        <taxon>Breznakiellaceae</taxon>
        <taxon>Leadbettera</taxon>
    </lineage>
</organism>
<evidence type="ECO:0000313" key="1">
    <source>
        <dbReference type="EMBL" id="AEF81042.1"/>
    </source>
</evidence>